<evidence type="ECO:0000313" key="1">
    <source>
        <dbReference type="EMBL" id="TGJ63750.1"/>
    </source>
</evidence>
<dbReference type="EMBL" id="SOZJ01000008">
    <property type="protein sequence ID" value="TGJ63750.1"/>
    <property type="molecule type" value="Genomic_DNA"/>
</dbReference>
<evidence type="ECO:0000313" key="2">
    <source>
        <dbReference type="Proteomes" id="UP000297595"/>
    </source>
</evidence>
<name>A0A7C8KEE1_ORBOL</name>
<protein>
    <submittedName>
        <fullName evidence="1">Uncharacterized protein</fullName>
    </submittedName>
</protein>
<accession>A0A7C8KEE1</accession>
<gene>
    <name evidence="1" type="ORF">EYR41_011645</name>
</gene>
<comment type="caution">
    <text evidence="1">The sequence shown here is derived from an EMBL/GenBank/DDBJ whole genome shotgun (WGS) entry which is preliminary data.</text>
</comment>
<proteinExistence type="predicted"/>
<dbReference type="AlphaFoldDB" id="A0A7C8KEE1"/>
<reference evidence="1 2" key="1">
    <citation type="submission" date="2019-03" db="EMBL/GenBank/DDBJ databases">
        <title>Nematode-trapping fungi genome.</title>
        <authorList>
            <person name="Vidal-Diez De Ulzurrun G."/>
        </authorList>
    </citation>
    <scope>NUCLEOTIDE SEQUENCE [LARGE SCALE GENOMIC DNA]</scope>
    <source>
        <strain evidence="1 2">TWF154</strain>
    </source>
</reference>
<organism evidence="1 2">
    <name type="scientific">Orbilia oligospora</name>
    <name type="common">Nematode-trapping fungus</name>
    <name type="synonym">Arthrobotrys oligospora</name>
    <dbReference type="NCBI Taxonomy" id="2813651"/>
    <lineage>
        <taxon>Eukaryota</taxon>
        <taxon>Fungi</taxon>
        <taxon>Dikarya</taxon>
        <taxon>Ascomycota</taxon>
        <taxon>Pezizomycotina</taxon>
        <taxon>Orbiliomycetes</taxon>
        <taxon>Orbiliales</taxon>
        <taxon>Orbiliaceae</taxon>
        <taxon>Orbilia</taxon>
    </lineage>
</organism>
<dbReference type="Proteomes" id="UP000297595">
    <property type="component" value="Unassembled WGS sequence"/>
</dbReference>
<sequence length="119" mass="13775">MHSPEMRHLESHVNVGIPVHMEWSTHRNNHGDTFFLLESFLISGSSRNKTAAADPYWNSSLSLEAKEEGRRLDKKRVYKVYKAKKLTNHLALQVNSDFKQVDYIGHGATMQIYTRFVLD</sequence>